<evidence type="ECO:0000259" key="2">
    <source>
        <dbReference type="SMART" id="SM00894"/>
    </source>
</evidence>
<feature type="region of interest" description="Disordered" evidence="1">
    <location>
        <begin position="1"/>
        <end position="46"/>
    </location>
</feature>
<proteinExistence type="predicted"/>
<dbReference type="EMBL" id="CP019602">
    <property type="protein sequence ID" value="ARU17306.1"/>
    <property type="molecule type" value="Genomic_DNA"/>
</dbReference>
<organism evidence="3 4">
    <name type="scientific">Croceicoccus marinus</name>
    <dbReference type="NCBI Taxonomy" id="450378"/>
    <lineage>
        <taxon>Bacteria</taxon>
        <taxon>Pseudomonadati</taxon>
        <taxon>Pseudomonadota</taxon>
        <taxon>Alphaproteobacteria</taxon>
        <taxon>Sphingomonadales</taxon>
        <taxon>Erythrobacteraceae</taxon>
        <taxon>Croceicoccus</taxon>
    </lineage>
</organism>
<keyword evidence="4" id="KW-1185">Reference proteome</keyword>
<sequence length="88" mass="9174">MLATFSASPASAHPGRTAADGCHNNRSAGERHCHNGSSKPLRASGAAPRDYFPNCASARAAGVAPLRKGQRGYGRHLDRDNDGIACET</sequence>
<feature type="domain" description="Excalibur calcium-binding" evidence="2">
    <location>
        <begin position="51"/>
        <end position="87"/>
    </location>
</feature>
<dbReference type="Pfam" id="PF05901">
    <property type="entry name" value="Excalibur"/>
    <property type="match status" value="1"/>
</dbReference>
<name>A0A1Z1FF05_9SPHN</name>
<gene>
    <name evidence="3" type="ORF">A9D14_06590</name>
</gene>
<dbReference type="NCBIfam" id="NF033223">
    <property type="entry name" value="YHYH_alt"/>
    <property type="match status" value="1"/>
</dbReference>
<dbReference type="AlphaFoldDB" id="A0A1Z1FF05"/>
<evidence type="ECO:0000313" key="3">
    <source>
        <dbReference type="EMBL" id="ARU17306.1"/>
    </source>
</evidence>
<dbReference type="Proteomes" id="UP000195807">
    <property type="component" value="Chromosome"/>
</dbReference>
<evidence type="ECO:0000313" key="4">
    <source>
        <dbReference type="Proteomes" id="UP000195807"/>
    </source>
</evidence>
<reference evidence="3 4" key="1">
    <citation type="submission" date="2017-01" db="EMBL/GenBank/DDBJ databases">
        <title>Complete genome sequence of esterase-producing bacterium Croceicoccus marinus E4A9.</title>
        <authorList>
            <person name="Wu Y.-H."/>
            <person name="Cheng H."/>
            <person name="Xu L."/>
            <person name="Huo Y.-Y."/>
            <person name="Wang C.-S."/>
            <person name="Xu X.-W."/>
        </authorList>
    </citation>
    <scope>NUCLEOTIDE SEQUENCE [LARGE SCALE GENOMIC DNA]</scope>
    <source>
        <strain evidence="3 4">E4A9</strain>
    </source>
</reference>
<accession>A0A1Z1FF05</accession>
<evidence type="ECO:0000256" key="1">
    <source>
        <dbReference type="SAM" id="MobiDB-lite"/>
    </source>
</evidence>
<dbReference type="SMART" id="SM00894">
    <property type="entry name" value="Excalibur"/>
    <property type="match status" value="1"/>
</dbReference>
<dbReference type="KEGG" id="cman:A9D14_06590"/>
<protein>
    <submittedName>
        <fullName evidence="3">Calcium-binding protein</fullName>
    </submittedName>
</protein>
<dbReference type="InterPro" id="IPR008613">
    <property type="entry name" value="Excalibur_Ca-bd_domain"/>
</dbReference>
<dbReference type="InterPro" id="IPR047773">
    <property type="entry name" value="YHYH_dom_bact"/>
</dbReference>